<sequence>MPTEPRVRRFHLQRDDDVTGVSGTGRVADGCLWPDGSANVHWSGEHRSNVFWPSVEFAEAVHGHGGATRIVWDD</sequence>
<reference evidence="2" key="1">
    <citation type="journal article" date="2019" name="Int. J. Syst. Evol. Microbiol.">
        <title>The Global Catalogue of Microorganisms (GCM) 10K type strain sequencing project: providing services to taxonomists for standard genome sequencing and annotation.</title>
        <authorList>
            <consortium name="The Broad Institute Genomics Platform"/>
            <consortium name="The Broad Institute Genome Sequencing Center for Infectious Disease"/>
            <person name="Wu L."/>
            <person name="Ma J."/>
        </authorList>
    </citation>
    <scope>NUCLEOTIDE SEQUENCE [LARGE SCALE GENOMIC DNA]</scope>
    <source>
        <strain evidence="2">JCM 14545</strain>
    </source>
</reference>
<organism evidence="1 2">
    <name type="scientific">Amycolatopsis minnesotensis</name>
    <dbReference type="NCBI Taxonomy" id="337894"/>
    <lineage>
        <taxon>Bacteria</taxon>
        <taxon>Bacillati</taxon>
        <taxon>Actinomycetota</taxon>
        <taxon>Actinomycetes</taxon>
        <taxon>Pseudonocardiales</taxon>
        <taxon>Pseudonocardiaceae</taxon>
        <taxon>Amycolatopsis</taxon>
    </lineage>
</organism>
<keyword evidence="2" id="KW-1185">Reference proteome</keyword>
<gene>
    <name evidence="1" type="ORF">GCM10009754_36430</name>
</gene>
<dbReference type="EMBL" id="BAAANN010000013">
    <property type="protein sequence ID" value="GAA1962019.1"/>
    <property type="molecule type" value="Genomic_DNA"/>
</dbReference>
<dbReference type="RefSeq" id="WP_344419607.1">
    <property type="nucleotide sequence ID" value="NZ_BAAANN010000013.1"/>
</dbReference>
<name>A0ABP5CGF8_9PSEU</name>
<evidence type="ECO:0000313" key="1">
    <source>
        <dbReference type="EMBL" id="GAA1962019.1"/>
    </source>
</evidence>
<evidence type="ECO:0000313" key="2">
    <source>
        <dbReference type="Proteomes" id="UP001501116"/>
    </source>
</evidence>
<protein>
    <submittedName>
        <fullName evidence="1">Uncharacterized protein</fullName>
    </submittedName>
</protein>
<dbReference type="Proteomes" id="UP001501116">
    <property type="component" value="Unassembled WGS sequence"/>
</dbReference>
<proteinExistence type="predicted"/>
<comment type="caution">
    <text evidence="1">The sequence shown here is derived from an EMBL/GenBank/DDBJ whole genome shotgun (WGS) entry which is preliminary data.</text>
</comment>
<accession>A0ABP5CGF8</accession>